<comment type="caution">
    <text evidence="3">The sequence shown here is derived from an EMBL/GenBank/DDBJ whole genome shotgun (WGS) entry which is preliminary data.</text>
</comment>
<feature type="transmembrane region" description="Helical" evidence="1">
    <location>
        <begin position="267"/>
        <end position="292"/>
    </location>
</feature>
<evidence type="ECO:0000256" key="1">
    <source>
        <dbReference type="SAM" id="Phobius"/>
    </source>
</evidence>
<evidence type="ECO:0000313" key="3">
    <source>
        <dbReference type="EMBL" id="MEQ2579716.1"/>
    </source>
</evidence>
<feature type="transmembrane region" description="Helical" evidence="1">
    <location>
        <begin position="168"/>
        <end position="190"/>
    </location>
</feature>
<sequence>MRTEKLEYLDGLKGIGCVAVFLTHFVYAFYYGMYHYDPAGCHLPGKIDIVIGKSPLNVFFNGNTAVRLFLILSGFLLCRSFLITGDKKRLAASAKKRYLRLMPTVLVINILIYLAMKFGLYQNTAAAVLAGSEEWFAGFNSFSPSFLSMLKESLYGCFLFGTNDYNGVLWTLQILFLGAYIDYALAALTGGRRFRWIVYAIVAVVLLRTDFLGIFLGYVLCDFMCTDWNWKQWLCGNRILNWLMLAVGLYFMCYPSAGFGYEGTLWGILPFVFVNYYHIFGVLCFVFAVLNLKSVQGFLSKKIFLYMGRISYSLYLIHFLVIATFGSWFLLTVEPLLGYNLTCLINLVLISVITVGLSELSVRYVEPLSGKLTALLDKQ</sequence>
<keyword evidence="1" id="KW-0812">Transmembrane</keyword>
<feature type="transmembrane region" description="Helical" evidence="1">
    <location>
        <begin position="196"/>
        <end position="221"/>
    </location>
</feature>
<organism evidence="3 4">
    <name type="scientific">Hominiventricola aquisgranensis</name>
    <dbReference type="NCBI Taxonomy" id="3133164"/>
    <lineage>
        <taxon>Bacteria</taxon>
        <taxon>Bacillati</taxon>
        <taxon>Bacillota</taxon>
        <taxon>Clostridia</taxon>
        <taxon>Lachnospirales</taxon>
        <taxon>Lachnospiraceae</taxon>
        <taxon>Hominiventricola</taxon>
    </lineage>
</organism>
<dbReference type="GO" id="GO:0016746">
    <property type="term" value="F:acyltransferase activity"/>
    <property type="evidence" value="ECO:0007669"/>
    <property type="project" value="UniProtKB-KW"/>
</dbReference>
<dbReference type="InterPro" id="IPR050879">
    <property type="entry name" value="Acyltransferase_3"/>
</dbReference>
<dbReference type="PANTHER" id="PTHR23028">
    <property type="entry name" value="ACETYLTRANSFERASE"/>
    <property type="match status" value="1"/>
</dbReference>
<keyword evidence="4" id="KW-1185">Reference proteome</keyword>
<feature type="transmembrane region" description="Helical" evidence="1">
    <location>
        <begin position="242"/>
        <end position="261"/>
    </location>
</feature>
<feature type="transmembrane region" description="Helical" evidence="1">
    <location>
        <begin position="97"/>
        <end position="116"/>
    </location>
</feature>
<keyword evidence="3" id="KW-0808">Transferase</keyword>
<evidence type="ECO:0000313" key="4">
    <source>
        <dbReference type="Proteomes" id="UP001470288"/>
    </source>
</evidence>
<dbReference type="PANTHER" id="PTHR23028:SF134">
    <property type="entry name" value="PUTATIVE (AFU_ORTHOLOGUE AFUA_4G08520)-RELATED"/>
    <property type="match status" value="1"/>
</dbReference>
<dbReference type="EC" id="2.3.-.-" evidence="3"/>
<feature type="transmembrane region" description="Helical" evidence="1">
    <location>
        <begin position="65"/>
        <end position="85"/>
    </location>
</feature>
<feature type="domain" description="Acyltransferase 3" evidence="2">
    <location>
        <begin position="7"/>
        <end position="354"/>
    </location>
</feature>
<dbReference type="EMBL" id="JBBMFC010000026">
    <property type="protein sequence ID" value="MEQ2579716.1"/>
    <property type="molecule type" value="Genomic_DNA"/>
</dbReference>
<dbReference type="InterPro" id="IPR002656">
    <property type="entry name" value="Acyl_transf_3_dom"/>
</dbReference>
<accession>A0ABV1I445</accession>
<feature type="transmembrane region" description="Helical" evidence="1">
    <location>
        <begin position="337"/>
        <end position="357"/>
    </location>
</feature>
<dbReference type="Proteomes" id="UP001470288">
    <property type="component" value="Unassembled WGS sequence"/>
</dbReference>
<proteinExistence type="predicted"/>
<name>A0ABV1I445_9FIRM</name>
<feature type="transmembrane region" description="Helical" evidence="1">
    <location>
        <begin position="312"/>
        <end position="331"/>
    </location>
</feature>
<dbReference type="Pfam" id="PF01757">
    <property type="entry name" value="Acyl_transf_3"/>
    <property type="match status" value="1"/>
</dbReference>
<reference evidence="3 4" key="1">
    <citation type="submission" date="2024-03" db="EMBL/GenBank/DDBJ databases">
        <title>Human intestinal bacterial collection.</title>
        <authorList>
            <person name="Pauvert C."/>
            <person name="Hitch T.C.A."/>
            <person name="Clavel T."/>
        </authorList>
    </citation>
    <scope>NUCLEOTIDE SEQUENCE [LARGE SCALE GENOMIC DNA]</scope>
    <source>
        <strain evidence="3 4">CLA-AA-H78B</strain>
    </source>
</reference>
<gene>
    <name evidence="3" type="ORF">WMO62_12935</name>
</gene>
<evidence type="ECO:0000259" key="2">
    <source>
        <dbReference type="Pfam" id="PF01757"/>
    </source>
</evidence>
<keyword evidence="3" id="KW-0012">Acyltransferase</keyword>
<keyword evidence="1" id="KW-1133">Transmembrane helix</keyword>
<keyword evidence="1" id="KW-0472">Membrane</keyword>
<protein>
    <submittedName>
        <fullName evidence="3">Acyltransferase</fullName>
        <ecNumber evidence="3">2.3.-.-</ecNumber>
    </submittedName>
</protein>
<feature type="transmembrane region" description="Helical" evidence="1">
    <location>
        <begin position="12"/>
        <end position="30"/>
    </location>
</feature>